<dbReference type="InterPro" id="IPR021625">
    <property type="entry name" value="PI31_Prot_N"/>
</dbReference>
<dbReference type="PANTHER" id="PTHR13266:SF1">
    <property type="entry name" value="PROTEASOME INHIBITOR PI31 SUBUNIT"/>
    <property type="match status" value="1"/>
</dbReference>
<dbReference type="GO" id="GO:0043161">
    <property type="term" value="P:proteasome-mediated ubiquitin-dependent protein catabolic process"/>
    <property type="evidence" value="ECO:0007669"/>
    <property type="project" value="InterPro"/>
</dbReference>
<comment type="similarity">
    <text evidence="1">Belongs to the proteasome inhibitor PI31 family.</text>
</comment>
<feature type="region of interest" description="Disordered" evidence="3">
    <location>
        <begin position="151"/>
        <end position="189"/>
    </location>
</feature>
<dbReference type="PANTHER" id="PTHR13266">
    <property type="entry name" value="PROTEASOME INHIBITOR"/>
    <property type="match status" value="1"/>
</dbReference>
<comment type="caution">
    <text evidence="5">The sequence shown here is derived from an EMBL/GenBank/DDBJ whole genome shotgun (WGS) entry which is preliminary data.</text>
</comment>
<evidence type="ECO:0000256" key="2">
    <source>
        <dbReference type="ARBA" id="ARBA00022942"/>
    </source>
</evidence>
<dbReference type="Proteomes" id="UP001459277">
    <property type="component" value="Unassembled WGS sequence"/>
</dbReference>
<dbReference type="GO" id="GO:0000502">
    <property type="term" value="C:proteasome complex"/>
    <property type="evidence" value="ECO:0007669"/>
    <property type="project" value="UniProtKB-KW"/>
</dbReference>
<feature type="region of interest" description="Disordered" evidence="3">
    <location>
        <begin position="286"/>
        <end position="324"/>
    </location>
</feature>
<dbReference type="GO" id="GO:0004866">
    <property type="term" value="F:endopeptidase inhibitor activity"/>
    <property type="evidence" value="ECO:0007669"/>
    <property type="project" value="InterPro"/>
</dbReference>
<evidence type="ECO:0000256" key="3">
    <source>
        <dbReference type="SAM" id="MobiDB-lite"/>
    </source>
</evidence>
<evidence type="ECO:0000313" key="5">
    <source>
        <dbReference type="EMBL" id="KAK9986436.1"/>
    </source>
</evidence>
<proteinExistence type="inferred from homology"/>
<name>A0AAW2BKG8_9ROSI</name>
<evidence type="ECO:0000256" key="1">
    <source>
        <dbReference type="ARBA" id="ARBA00006405"/>
    </source>
</evidence>
<keyword evidence="6" id="KW-1185">Reference proteome</keyword>
<evidence type="ECO:0000313" key="6">
    <source>
        <dbReference type="Proteomes" id="UP001459277"/>
    </source>
</evidence>
<sequence>MATDKTVMAVIRAARPSFRNIYDKIAFAAHATFLASGHVLIATGPPAFYDNALSSTSTDEVGIEEWNEQEDEYAFVYINPEKDSKKVLVKCLVINDKFLVDALPEGAPEPLHLEINPEDYVGGNGGTNYSTQYKNLEGLVKTLDTQLLSKLYASPQPPPSSETSETSSRNVNIDVPIGGPSSPQTHPSGSLSLSFIDNLNSQFYNVIIYPPVYPSGVSDIFPSPGAGMYPTRPGFGTGGGSMYLGPNDPRWRGMVGDPVFPGGIGGDPGFPGGLPGVPPGARFDPYGPPGVPGFEPNRFTRDPRRPGRGTHPDLEHFGGGSDFI</sequence>
<accession>A0AAW2BKG8</accession>
<dbReference type="Pfam" id="PF11566">
    <property type="entry name" value="PI31_Prot_N"/>
    <property type="match status" value="1"/>
</dbReference>
<evidence type="ECO:0000259" key="4">
    <source>
        <dbReference type="Pfam" id="PF11566"/>
    </source>
</evidence>
<dbReference type="AlphaFoldDB" id="A0AAW2BKG8"/>
<feature type="domain" description="PI31 proteasome regulator N-terminal" evidence="4">
    <location>
        <begin position="15"/>
        <end position="155"/>
    </location>
</feature>
<dbReference type="GO" id="GO:0070628">
    <property type="term" value="F:proteasome binding"/>
    <property type="evidence" value="ECO:0007669"/>
    <property type="project" value="InterPro"/>
</dbReference>
<reference evidence="5 6" key="1">
    <citation type="submission" date="2024-01" db="EMBL/GenBank/DDBJ databases">
        <title>A telomere-to-telomere, gap-free genome of sweet tea (Lithocarpus litseifolius).</title>
        <authorList>
            <person name="Zhou J."/>
        </authorList>
    </citation>
    <scope>NUCLEOTIDE SEQUENCE [LARGE SCALE GENOMIC DNA]</scope>
    <source>
        <strain evidence="5">Zhou-2022a</strain>
        <tissue evidence="5">Leaf</tissue>
    </source>
</reference>
<feature type="compositionally biased region" description="Basic and acidic residues" evidence="3">
    <location>
        <begin position="298"/>
        <end position="316"/>
    </location>
</feature>
<dbReference type="Gene3D" id="3.40.1000.30">
    <property type="match status" value="1"/>
</dbReference>
<keyword evidence="2" id="KW-0647">Proteasome</keyword>
<organism evidence="5 6">
    <name type="scientific">Lithocarpus litseifolius</name>
    <dbReference type="NCBI Taxonomy" id="425828"/>
    <lineage>
        <taxon>Eukaryota</taxon>
        <taxon>Viridiplantae</taxon>
        <taxon>Streptophyta</taxon>
        <taxon>Embryophyta</taxon>
        <taxon>Tracheophyta</taxon>
        <taxon>Spermatophyta</taxon>
        <taxon>Magnoliopsida</taxon>
        <taxon>eudicotyledons</taxon>
        <taxon>Gunneridae</taxon>
        <taxon>Pentapetalae</taxon>
        <taxon>rosids</taxon>
        <taxon>fabids</taxon>
        <taxon>Fagales</taxon>
        <taxon>Fagaceae</taxon>
        <taxon>Lithocarpus</taxon>
    </lineage>
</organism>
<dbReference type="EMBL" id="JAZDWU010000011">
    <property type="protein sequence ID" value="KAK9986436.1"/>
    <property type="molecule type" value="Genomic_DNA"/>
</dbReference>
<dbReference type="InterPro" id="IPR045128">
    <property type="entry name" value="PI31-like"/>
</dbReference>
<gene>
    <name evidence="5" type="ORF">SO802_031387</name>
</gene>
<protein>
    <recommendedName>
        <fullName evidence="4">PI31 proteasome regulator N-terminal domain-containing protein</fullName>
    </recommendedName>
</protein>